<accession>A0A835SU98</accession>
<reference evidence="1" key="1">
    <citation type="journal article" date="2020" name="bioRxiv">
        <title>Comparative genomics of Chlamydomonas.</title>
        <authorList>
            <person name="Craig R.J."/>
            <person name="Hasan A.R."/>
            <person name="Ness R.W."/>
            <person name="Keightley P.D."/>
        </authorList>
    </citation>
    <scope>NUCLEOTIDE SEQUENCE</scope>
    <source>
        <strain evidence="1">SAG 7.73</strain>
    </source>
</reference>
<keyword evidence="2" id="KW-1185">Reference proteome</keyword>
<dbReference type="AlphaFoldDB" id="A0A835SU98"/>
<evidence type="ECO:0000313" key="2">
    <source>
        <dbReference type="Proteomes" id="UP000650467"/>
    </source>
</evidence>
<dbReference type="EMBL" id="JAEHOC010000034">
    <property type="protein sequence ID" value="KAG2428404.1"/>
    <property type="molecule type" value="Genomic_DNA"/>
</dbReference>
<name>A0A835SU98_CHLIN</name>
<proteinExistence type="predicted"/>
<comment type="caution">
    <text evidence="1">The sequence shown here is derived from an EMBL/GenBank/DDBJ whole genome shotgun (WGS) entry which is preliminary data.</text>
</comment>
<gene>
    <name evidence="1" type="ORF">HXX76_011524</name>
</gene>
<sequence length="70" mass="7188">MTVELSEQTMAEVSLEGLLRAHFESRCQGLEAAGADTAREMVRRCTEALDSLVNPLPAAAGAAAATAGGL</sequence>
<dbReference type="OrthoDB" id="687730at2759"/>
<dbReference type="Proteomes" id="UP000650467">
    <property type="component" value="Unassembled WGS sequence"/>
</dbReference>
<organism evidence="1 2">
    <name type="scientific">Chlamydomonas incerta</name>
    <dbReference type="NCBI Taxonomy" id="51695"/>
    <lineage>
        <taxon>Eukaryota</taxon>
        <taxon>Viridiplantae</taxon>
        <taxon>Chlorophyta</taxon>
        <taxon>core chlorophytes</taxon>
        <taxon>Chlorophyceae</taxon>
        <taxon>CS clade</taxon>
        <taxon>Chlamydomonadales</taxon>
        <taxon>Chlamydomonadaceae</taxon>
        <taxon>Chlamydomonas</taxon>
    </lineage>
</organism>
<protein>
    <submittedName>
        <fullName evidence="1">Uncharacterized protein</fullName>
    </submittedName>
</protein>
<evidence type="ECO:0000313" key="1">
    <source>
        <dbReference type="EMBL" id="KAG2428404.1"/>
    </source>
</evidence>